<reference evidence="1" key="1">
    <citation type="submission" date="2019-04" db="EMBL/GenBank/DDBJ databases">
        <title>Microbes associate with the intestines of laboratory mice.</title>
        <authorList>
            <person name="Navarre W."/>
            <person name="Wong E."/>
            <person name="Huang K."/>
            <person name="Tropini C."/>
            <person name="Ng K."/>
            <person name="Yu B."/>
        </authorList>
    </citation>
    <scope>NUCLEOTIDE SEQUENCE</scope>
    <source>
        <strain evidence="1">NM73_A23</strain>
    </source>
</reference>
<dbReference type="Proteomes" id="UP000308886">
    <property type="component" value="Unassembled WGS sequence"/>
</dbReference>
<comment type="caution">
    <text evidence="1">The sequence shown here is derived from an EMBL/GenBank/DDBJ whole genome shotgun (WGS) entry which is preliminary data.</text>
</comment>
<name>A0AC61QRH5_9BACT</name>
<gene>
    <name evidence="1" type="ORF">E5358_05685</name>
</gene>
<dbReference type="EMBL" id="SRZC01000007">
    <property type="protein sequence ID" value="TGX82829.1"/>
    <property type="molecule type" value="Genomic_DNA"/>
</dbReference>
<keyword evidence="2" id="KW-1185">Reference proteome</keyword>
<sequence length="221" mass="24161">MAANLTEIQKLRMAIVANLNFDVEKAKKVYNFVTGDEQASVSSQQQFWSDSVYYVLEGGHLTSTDDPKSIADKVIGVAVKMGDKIATVALHDAADGEEVALTADERSGTSEFYHSDFFDAITDWDGEANTKDYGEALNPKIDLKEGQYIPSLAQLHLILLNIKEVNKALEAVGGSPMRKEWYWSSTEHSAGYSWYVGFYSGGGYGNKCNTGVVRPAVALSV</sequence>
<proteinExistence type="predicted"/>
<evidence type="ECO:0000313" key="2">
    <source>
        <dbReference type="Proteomes" id="UP000308886"/>
    </source>
</evidence>
<protein>
    <submittedName>
        <fullName evidence="1">Uncharacterized protein</fullName>
    </submittedName>
</protein>
<accession>A0AC61QRH5</accession>
<evidence type="ECO:0000313" key="1">
    <source>
        <dbReference type="EMBL" id="TGX82829.1"/>
    </source>
</evidence>
<organism evidence="1 2">
    <name type="scientific">Palleniella muris</name>
    <dbReference type="NCBI Taxonomy" id="3038145"/>
    <lineage>
        <taxon>Bacteria</taxon>
        <taxon>Pseudomonadati</taxon>
        <taxon>Bacteroidota</taxon>
        <taxon>Bacteroidia</taxon>
        <taxon>Bacteroidales</taxon>
        <taxon>Prevotellaceae</taxon>
        <taxon>Palleniella</taxon>
    </lineage>
</organism>